<feature type="domain" description="LysM" evidence="1">
    <location>
        <begin position="54"/>
        <end position="98"/>
    </location>
</feature>
<dbReference type="EMBL" id="DF967972">
    <property type="protein sequence ID" value="GAP13113.1"/>
    <property type="molecule type" value="Genomic_DNA"/>
</dbReference>
<reference evidence="2" key="1">
    <citation type="submission" date="2015-07" db="EMBL/GenBank/DDBJ databases">
        <title>Draft Genome Sequences of Anaerolinea thermolimosa IMO-1, Bellilinea caldifistulae GOMI-1, Leptolinea tardivitalis YMTK-2, Levilinea saccharolytica KIBI-1,Longilinea arvoryzae KOME-1, Previously Described as Members of the Anaerolineaceae (Chloroflexi).</title>
        <authorList>
            <person name="Sekiguchi Y."/>
            <person name="Ohashi A."/>
            <person name="Matsuura N."/>
            <person name="Tourlousse M.D."/>
        </authorList>
    </citation>
    <scope>NUCLEOTIDE SEQUENCE [LARGE SCALE GENOMIC DNA]</scope>
    <source>
        <strain evidence="2">KOME-1</strain>
    </source>
</reference>
<dbReference type="OrthoDB" id="164028at2"/>
<dbReference type="Pfam" id="PF01476">
    <property type="entry name" value="LysM"/>
    <property type="match status" value="2"/>
</dbReference>
<feature type="domain" description="LysM" evidence="1">
    <location>
        <begin position="1"/>
        <end position="35"/>
    </location>
</feature>
<evidence type="ECO:0000259" key="1">
    <source>
        <dbReference type="PROSITE" id="PS51782"/>
    </source>
</evidence>
<dbReference type="SUPFAM" id="SSF54106">
    <property type="entry name" value="LysM domain"/>
    <property type="match status" value="1"/>
</dbReference>
<gene>
    <name evidence="2" type="ORF">LARV_00855</name>
</gene>
<dbReference type="Proteomes" id="UP000055060">
    <property type="component" value="Unassembled WGS sequence"/>
</dbReference>
<dbReference type="PROSITE" id="PS51782">
    <property type="entry name" value="LYSM"/>
    <property type="match status" value="2"/>
</dbReference>
<sequence>MWGIAIRYKVGFQELKDANPSVDPRMMSVGTVLIIPASAAATPTPLPTLTPTPMTHTVQKGEDMWGIAIRYKVGFQELKDANPSVDPRMMSVGTVLIIPASAAATPTVPVEELSATPVGLQLGQANCLPEASGGTWCFLPVTNPESFAVENVTAVLRAVDAGGNPLPDQVANPPLNLLLPGETLPLLAFFPSTGAQPAQINAELASAVPVPTEPTRYLGLAQIQPRVQIAADGLSATLSATLKLASPDAQASQVWLLGVGYDAAGRVVGVRRWESTEALPVGGALDAELTLYSAGDPITRVAVLAEARP</sequence>
<accession>A0A0S7BCX3</accession>
<keyword evidence="3" id="KW-1185">Reference proteome</keyword>
<dbReference type="CDD" id="cd00118">
    <property type="entry name" value="LysM"/>
    <property type="match status" value="2"/>
</dbReference>
<name>A0A0S7BCX3_9CHLR</name>
<dbReference type="SMART" id="SM00257">
    <property type="entry name" value="LysM"/>
    <property type="match status" value="2"/>
</dbReference>
<dbReference type="STRING" id="360412.LARV_00855"/>
<dbReference type="RefSeq" id="WP_075072471.1">
    <property type="nucleotide sequence ID" value="NZ_DF967972.1"/>
</dbReference>
<evidence type="ECO:0000313" key="2">
    <source>
        <dbReference type="EMBL" id="GAP13113.1"/>
    </source>
</evidence>
<organism evidence="2">
    <name type="scientific">Longilinea arvoryzae</name>
    <dbReference type="NCBI Taxonomy" id="360412"/>
    <lineage>
        <taxon>Bacteria</taxon>
        <taxon>Bacillati</taxon>
        <taxon>Chloroflexota</taxon>
        <taxon>Anaerolineae</taxon>
        <taxon>Anaerolineales</taxon>
        <taxon>Anaerolineaceae</taxon>
        <taxon>Longilinea</taxon>
    </lineage>
</organism>
<dbReference type="Gene3D" id="3.10.350.10">
    <property type="entry name" value="LysM domain"/>
    <property type="match status" value="2"/>
</dbReference>
<proteinExistence type="predicted"/>
<protein>
    <submittedName>
        <fullName evidence="2">Protein containg FOG: LysM repeat</fullName>
    </submittedName>
</protein>
<evidence type="ECO:0000313" key="3">
    <source>
        <dbReference type="Proteomes" id="UP000055060"/>
    </source>
</evidence>
<dbReference type="InterPro" id="IPR018392">
    <property type="entry name" value="LysM"/>
</dbReference>
<dbReference type="AlphaFoldDB" id="A0A0S7BCX3"/>
<dbReference type="InterPro" id="IPR036779">
    <property type="entry name" value="LysM_dom_sf"/>
</dbReference>